<dbReference type="CDD" id="cd01392">
    <property type="entry name" value="HTH_LacI"/>
    <property type="match status" value="1"/>
</dbReference>
<evidence type="ECO:0000256" key="2">
    <source>
        <dbReference type="ARBA" id="ARBA00023125"/>
    </source>
</evidence>
<evidence type="ECO:0000256" key="3">
    <source>
        <dbReference type="ARBA" id="ARBA00023163"/>
    </source>
</evidence>
<protein>
    <submittedName>
        <fullName evidence="5">Substrate-binding domain-containing protein</fullName>
    </submittedName>
</protein>
<accession>A0ABV7VME9</accession>
<dbReference type="InterPro" id="IPR000843">
    <property type="entry name" value="HTH_LacI"/>
</dbReference>
<dbReference type="InterPro" id="IPR010982">
    <property type="entry name" value="Lambda_DNA-bd_dom_sf"/>
</dbReference>
<evidence type="ECO:0000256" key="1">
    <source>
        <dbReference type="ARBA" id="ARBA00023015"/>
    </source>
</evidence>
<dbReference type="SUPFAM" id="SSF47413">
    <property type="entry name" value="lambda repressor-like DNA-binding domains"/>
    <property type="match status" value="1"/>
</dbReference>
<comment type="caution">
    <text evidence="5">The sequence shown here is derived from an EMBL/GenBank/DDBJ whole genome shotgun (WGS) entry which is preliminary data.</text>
</comment>
<sequence length="346" mass="37636">MKRRPTIRDVAKAAGVSVGSVSRVLNDGPYASTNLKSKVARAIRDLDYQPDVVAQSMRLRSTLTIGCMLSEFTNPMYAEIVDAIEERLQRESYLLVCATTRNDAARETAMISSIRRRRMDGLIVMAGNETFSEVNSALTGLEIPTVLVDRDIPTNYDAIYVDHRGGAIEATRYLIGLGHRRIALLMPSVQVRPGRERAEGYKAALIEAGLPVDPDMIRPQKASTSFAFSEVDRLLQTDDPPTAVITLGTRMLAGVLKAVSSRGLSIPEDISIVSVGDTDIVRCAAPAITAIKWDLTEQGRGAAELLIEQLGGATRTTPVHLSLPTELIIRNSCAAPRPKTKKRARG</sequence>
<dbReference type="SMART" id="SM00354">
    <property type="entry name" value="HTH_LACI"/>
    <property type="match status" value="1"/>
</dbReference>
<keyword evidence="3" id="KW-0804">Transcription</keyword>
<organism evidence="5 6">
    <name type="scientific">Ferrovibrio xuzhouensis</name>
    <dbReference type="NCBI Taxonomy" id="1576914"/>
    <lineage>
        <taxon>Bacteria</taxon>
        <taxon>Pseudomonadati</taxon>
        <taxon>Pseudomonadota</taxon>
        <taxon>Alphaproteobacteria</taxon>
        <taxon>Rhodospirillales</taxon>
        <taxon>Rhodospirillaceae</taxon>
        <taxon>Ferrovibrio</taxon>
    </lineage>
</organism>
<dbReference type="EMBL" id="JBHRYJ010000009">
    <property type="protein sequence ID" value="MFC3678430.1"/>
    <property type="molecule type" value="Genomic_DNA"/>
</dbReference>
<dbReference type="Proteomes" id="UP001595711">
    <property type="component" value="Unassembled WGS sequence"/>
</dbReference>
<dbReference type="PROSITE" id="PS00356">
    <property type="entry name" value="HTH_LACI_1"/>
    <property type="match status" value="1"/>
</dbReference>
<dbReference type="PANTHER" id="PTHR30146:SF138">
    <property type="entry name" value="TRANSCRIPTIONAL REGULATORY PROTEIN"/>
    <property type="match status" value="1"/>
</dbReference>
<keyword evidence="1" id="KW-0805">Transcription regulation</keyword>
<dbReference type="PROSITE" id="PS50932">
    <property type="entry name" value="HTH_LACI_2"/>
    <property type="match status" value="1"/>
</dbReference>
<feature type="domain" description="HTH lacI-type" evidence="4">
    <location>
        <begin position="5"/>
        <end position="59"/>
    </location>
</feature>
<dbReference type="SUPFAM" id="SSF53822">
    <property type="entry name" value="Periplasmic binding protein-like I"/>
    <property type="match status" value="1"/>
</dbReference>
<proteinExistence type="predicted"/>
<evidence type="ECO:0000313" key="5">
    <source>
        <dbReference type="EMBL" id="MFC3678430.1"/>
    </source>
</evidence>
<dbReference type="Gene3D" id="1.10.260.40">
    <property type="entry name" value="lambda repressor-like DNA-binding domains"/>
    <property type="match status" value="1"/>
</dbReference>
<dbReference type="PANTHER" id="PTHR30146">
    <property type="entry name" value="LACI-RELATED TRANSCRIPTIONAL REPRESSOR"/>
    <property type="match status" value="1"/>
</dbReference>
<dbReference type="RefSeq" id="WP_379730064.1">
    <property type="nucleotide sequence ID" value="NZ_JBHRYJ010000009.1"/>
</dbReference>
<evidence type="ECO:0000313" key="6">
    <source>
        <dbReference type="Proteomes" id="UP001595711"/>
    </source>
</evidence>
<gene>
    <name evidence="5" type="ORF">ACFOOQ_22985</name>
</gene>
<dbReference type="Gene3D" id="3.40.50.2300">
    <property type="match status" value="2"/>
</dbReference>
<keyword evidence="2" id="KW-0238">DNA-binding</keyword>
<evidence type="ECO:0000259" key="4">
    <source>
        <dbReference type="PROSITE" id="PS50932"/>
    </source>
</evidence>
<reference evidence="6" key="1">
    <citation type="journal article" date="2019" name="Int. J. Syst. Evol. Microbiol.">
        <title>The Global Catalogue of Microorganisms (GCM) 10K type strain sequencing project: providing services to taxonomists for standard genome sequencing and annotation.</title>
        <authorList>
            <consortium name="The Broad Institute Genomics Platform"/>
            <consortium name="The Broad Institute Genome Sequencing Center for Infectious Disease"/>
            <person name="Wu L."/>
            <person name="Ma J."/>
        </authorList>
    </citation>
    <scope>NUCLEOTIDE SEQUENCE [LARGE SCALE GENOMIC DNA]</scope>
    <source>
        <strain evidence="6">KCTC 42182</strain>
    </source>
</reference>
<dbReference type="CDD" id="cd06281">
    <property type="entry name" value="PBP1_LacI-like"/>
    <property type="match status" value="1"/>
</dbReference>
<dbReference type="InterPro" id="IPR028082">
    <property type="entry name" value="Peripla_BP_I"/>
</dbReference>
<name>A0ABV7VME9_9PROT</name>
<dbReference type="Pfam" id="PF13377">
    <property type="entry name" value="Peripla_BP_3"/>
    <property type="match status" value="1"/>
</dbReference>
<dbReference type="PRINTS" id="PR00036">
    <property type="entry name" value="HTHLACI"/>
</dbReference>
<dbReference type="InterPro" id="IPR046335">
    <property type="entry name" value="LacI/GalR-like_sensor"/>
</dbReference>
<keyword evidence="6" id="KW-1185">Reference proteome</keyword>
<dbReference type="Pfam" id="PF00356">
    <property type="entry name" value="LacI"/>
    <property type="match status" value="1"/>
</dbReference>